<organism evidence="1 2">
    <name type="scientific">Ceutorhynchus assimilis</name>
    <name type="common">cabbage seed weevil</name>
    <dbReference type="NCBI Taxonomy" id="467358"/>
    <lineage>
        <taxon>Eukaryota</taxon>
        <taxon>Metazoa</taxon>
        <taxon>Ecdysozoa</taxon>
        <taxon>Arthropoda</taxon>
        <taxon>Hexapoda</taxon>
        <taxon>Insecta</taxon>
        <taxon>Pterygota</taxon>
        <taxon>Neoptera</taxon>
        <taxon>Endopterygota</taxon>
        <taxon>Coleoptera</taxon>
        <taxon>Polyphaga</taxon>
        <taxon>Cucujiformia</taxon>
        <taxon>Curculionidae</taxon>
        <taxon>Ceutorhynchinae</taxon>
        <taxon>Ceutorhynchus</taxon>
    </lineage>
</organism>
<dbReference type="AlphaFoldDB" id="A0A9N9QNP1"/>
<evidence type="ECO:0000313" key="2">
    <source>
        <dbReference type="Proteomes" id="UP001152799"/>
    </source>
</evidence>
<dbReference type="EMBL" id="OU892285">
    <property type="protein sequence ID" value="CAG9773396.1"/>
    <property type="molecule type" value="Genomic_DNA"/>
</dbReference>
<keyword evidence="2" id="KW-1185">Reference proteome</keyword>
<dbReference type="Proteomes" id="UP001152799">
    <property type="component" value="Chromosome 9"/>
</dbReference>
<gene>
    <name evidence="1" type="ORF">CEUTPL_LOCUS13787</name>
</gene>
<accession>A0A9N9QNP1</accession>
<evidence type="ECO:0000313" key="1">
    <source>
        <dbReference type="EMBL" id="CAG9773396.1"/>
    </source>
</evidence>
<name>A0A9N9QNP1_9CUCU</name>
<protein>
    <submittedName>
        <fullName evidence="1">Uncharacterized protein</fullName>
    </submittedName>
</protein>
<proteinExistence type="predicted"/>
<sequence>MVLVPSGIIVTNEIYPREATKTWNDIHWAIRLFLINETELPPLLLIDSVERHRDNCVLSIHQFLSVWLQELYFNKNRQLTMSFYEECTRGVRKIHNMMRNTRTVGEKQHLEAALRHIRSLRNQFKSQQKS</sequence>
<reference evidence="1" key="1">
    <citation type="submission" date="2022-01" db="EMBL/GenBank/DDBJ databases">
        <authorList>
            <person name="King R."/>
        </authorList>
    </citation>
    <scope>NUCLEOTIDE SEQUENCE</scope>
</reference>
<dbReference type="OrthoDB" id="6696428at2759"/>